<reference evidence="2 3" key="1">
    <citation type="submission" date="2019-07" db="EMBL/GenBank/DDBJ databases">
        <title>Whole genome shotgun sequence of Reyranella soli NBRC 108950.</title>
        <authorList>
            <person name="Hosoyama A."/>
            <person name="Uohara A."/>
            <person name="Ohji S."/>
            <person name="Ichikawa N."/>
        </authorList>
    </citation>
    <scope>NUCLEOTIDE SEQUENCE [LARGE SCALE GENOMIC DNA]</scope>
    <source>
        <strain evidence="2 3">NBRC 108950</strain>
    </source>
</reference>
<dbReference type="SUPFAM" id="SSF53474">
    <property type="entry name" value="alpha/beta-Hydrolases"/>
    <property type="match status" value="1"/>
</dbReference>
<evidence type="ECO:0000313" key="2">
    <source>
        <dbReference type="EMBL" id="GEP55055.1"/>
    </source>
</evidence>
<dbReference type="GO" id="GO:0016020">
    <property type="term" value="C:membrane"/>
    <property type="evidence" value="ECO:0007669"/>
    <property type="project" value="TreeGrafter"/>
</dbReference>
<comment type="caution">
    <text evidence="2">The sequence shown here is derived from an EMBL/GenBank/DDBJ whole genome shotgun (WGS) entry which is preliminary data.</text>
</comment>
<dbReference type="Gene3D" id="3.40.50.1820">
    <property type="entry name" value="alpha/beta hydrolase"/>
    <property type="match status" value="1"/>
</dbReference>
<dbReference type="GO" id="GO:0046464">
    <property type="term" value="P:acylglycerol catabolic process"/>
    <property type="evidence" value="ECO:0007669"/>
    <property type="project" value="TreeGrafter"/>
</dbReference>
<dbReference type="PANTHER" id="PTHR43798:SF5">
    <property type="entry name" value="MONOACYLGLYCEROL LIPASE ABHD6"/>
    <property type="match status" value="1"/>
</dbReference>
<dbReference type="PANTHER" id="PTHR43798">
    <property type="entry name" value="MONOACYLGLYCEROL LIPASE"/>
    <property type="match status" value="1"/>
</dbReference>
<dbReference type="RefSeq" id="WP_147149158.1">
    <property type="nucleotide sequence ID" value="NZ_BKAJ01000033.1"/>
</dbReference>
<dbReference type="OrthoDB" id="9808398at2"/>
<dbReference type="PRINTS" id="PR00412">
    <property type="entry name" value="EPOXHYDRLASE"/>
</dbReference>
<dbReference type="GO" id="GO:0047372">
    <property type="term" value="F:monoacylglycerol lipase activity"/>
    <property type="evidence" value="ECO:0007669"/>
    <property type="project" value="TreeGrafter"/>
</dbReference>
<sequence>MKSRFLTLKPSGIRIQVVEAGKGRDLLYFHGAGGHMPADPLIAALATKYRVVAPLLPGYGQSTGEDELRDMLDITLHGLDVLEALKLKKPIVVGHSMGGMIAAEMAAIARTEVAKLCLLAPAGLWLDDHPIVDIFSKLPYELPGLLFHDAEAGGRLLASGGDMNDPEFLKQFLVMNARRLGMAGKILFPIPDRGLGQRLRRIAARTLIVWGTEDALIPPVYGHAFKKAISKSKLVKVAKAGHAVGQEKPAAVLKAIREFF</sequence>
<dbReference type="InterPro" id="IPR000073">
    <property type="entry name" value="AB_hydrolase_1"/>
</dbReference>
<dbReference type="PRINTS" id="PR00111">
    <property type="entry name" value="ABHYDROLASE"/>
</dbReference>
<gene>
    <name evidence="2" type="ORF">RSO01_22210</name>
</gene>
<feature type="domain" description="AB hydrolase-1" evidence="1">
    <location>
        <begin position="27"/>
        <end position="254"/>
    </location>
</feature>
<evidence type="ECO:0000259" key="1">
    <source>
        <dbReference type="Pfam" id="PF12697"/>
    </source>
</evidence>
<keyword evidence="2" id="KW-0378">Hydrolase</keyword>
<organism evidence="2 3">
    <name type="scientific">Reyranella soli</name>
    <dbReference type="NCBI Taxonomy" id="1230389"/>
    <lineage>
        <taxon>Bacteria</taxon>
        <taxon>Pseudomonadati</taxon>
        <taxon>Pseudomonadota</taxon>
        <taxon>Alphaproteobacteria</taxon>
        <taxon>Hyphomicrobiales</taxon>
        <taxon>Reyranellaceae</taxon>
        <taxon>Reyranella</taxon>
    </lineage>
</organism>
<dbReference type="EMBL" id="BKAJ01000033">
    <property type="protein sequence ID" value="GEP55055.1"/>
    <property type="molecule type" value="Genomic_DNA"/>
</dbReference>
<dbReference type="InterPro" id="IPR000639">
    <property type="entry name" value="Epox_hydrolase-like"/>
</dbReference>
<keyword evidence="3" id="KW-1185">Reference proteome</keyword>
<dbReference type="Pfam" id="PF12697">
    <property type="entry name" value="Abhydrolase_6"/>
    <property type="match status" value="1"/>
</dbReference>
<dbReference type="InterPro" id="IPR029058">
    <property type="entry name" value="AB_hydrolase_fold"/>
</dbReference>
<accession>A0A512N7V9</accession>
<name>A0A512N7V9_9HYPH</name>
<evidence type="ECO:0000313" key="3">
    <source>
        <dbReference type="Proteomes" id="UP000321058"/>
    </source>
</evidence>
<proteinExistence type="predicted"/>
<dbReference type="InterPro" id="IPR050266">
    <property type="entry name" value="AB_hydrolase_sf"/>
</dbReference>
<protein>
    <submittedName>
        <fullName evidence="2">Alpha/beta hydrolase</fullName>
    </submittedName>
</protein>
<dbReference type="AlphaFoldDB" id="A0A512N7V9"/>
<dbReference type="Proteomes" id="UP000321058">
    <property type="component" value="Unassembled WGS sequence"/>
</dbReference>